<dbReference type="PANTHER" id="PTHR43884:SF12">
    <property type="entry name" value="ISOVALERYL-COA DEHYDROGENASE, MITOCHONDRIAL-RELATED"/>
    <property type="match status" value="1"/>
</dbReference>
<dbReference type="InterPro" id="IPR013786">
    <property type="entry name" value="AcylCoA_DH/ox_N"/>
</dbReference>
<feature type="domain" description="Acyl-CoA dehydrogenase/oxidase C-terminal" evidence="6">
    <location>
        <begin position="231"/>
        <end position="365"/>
    </location>
</feature>
<feature type="domain" description="Acyl-CoA dehydrogenase/oxidase N-terminal" evidence="8">
    <location>
        <begin position="5"/>
        <end position="108"/>
    </location>
</feature>
<feature type="domain" description="Acyl-CoA oxidase/dehydrogenase middle" evidence="7">
    <location>
        <begin position="114"/>
        <end position="204"/>
    </location>
</feature>
<dbReference type="InterPro" id="IPR006091">
    <property type="entry name" value="Acyl-CoA_Oxase/DH_mid-dom"/>
</dbReference>
<dbReference type="Gene3D" id="2.40.110.10">
    <property type="entry name" value="Butyryl-CoA Dehydrogenase, subunit A, domain 2"/>
    <property type="match status" value="1"/>
</dbReference>
<evidence type="ECO:0000259" key="7">
    <source>
        <dbReference type="Pfam" id="PF02770"/>
    </source>
</evidence>
<dbReference type="SUPFAM" id="SSF56645">
    <property type="entry name" value="Acyl-CoA dehydrogenase NM domain-like"/>
    <property type="match status" value="1"/>
</dbReference>
<keyword evidence="4 5" id="KW-0274">FAD</keyword>
<dbReference type="InterPro" id="IPR037069">
    <property type="entry name" value="AcylCoA_DH/ox_N_sf"/>
</dbReference>
<name>A0A6C2C9P3_9LACO</name>
<comment type="cofactor">
    <cofactor evidence="1 5">
        <name>FAD</name>
        <dbReference type="ChEBI" id="CHEBI:57692"/>
    </cofactor>
</comment>
<keyword evidence="3 5" id="KW-0285">Flavoprotein</keyword>
<dbReference type="AlphaFoldDB" id="A0A6C2C9P3"/>
<evidence type="ECO:0000313" key="10">
    <source>
        <dbReference type="Proteomes" id="UP000371977"/>
    </source>
</evidence>
<proteinExistence type="inferred from homology"/>
<evidence type="ECO:0000256" key="2">
    <source>
        <dbReference type="ARBA" id="ARBA00009347"/>
    </source>
</evidence>
<dbReference type="Gene3D" id="1.10.540.10">
    <property type="entry name" value="Acyl-CoA dehydrogenase/oxidase, N-terminal domain"/>
    <property type="match status" value="1"/>
</dbReference>
<dbReference type="EMBL" id="SDGZ01000004">
    <property type="protein sequence ID" value="TYC50800.1"/>
    <property type="molecule type" value="Genomic_DNA"/>
</dbReference>
<dbReference type="InterPro" id="IPR009100">
    <property type="entry name" value="AcylCoA_DH/oxidase_NM_dom_sf"/>
</dbReference>
<dbReference type="Proteomes" id="UP000371977">
    <property type="component" value="Unassembled WGS sequence"/>
</dbReference>
<evidence type="ECO:0000256" key="4">
    <source>
        <dbReference type="ARBA" id="ARBA00022827"/>
    </source>
</evidence>
<dbReference type="PANTHER" id="PTHR43884">
    <property type="entry name" value="ACYL-COA DEHYDROGENASE"/>
    <property type="match status" value="1"/>
</dbReference>
<dbReference type="SUPFAM" id="SSF47203">
    <property type="entry name" value="Acyl-CoA dehydrogenase C-terminal domain-like"/>
    <property type="match status" value="1"/>
</dbReference>
<dbReference type="OrthoDB" id="9802447at2"/>
<gene>
    <name evidence="9" type="ORF">ESZ50_00865</name>
</gene>
<dbReference type="InterPro" id="IPR046373">
    <property type="entry name" value="Acyl-CoA_Oxase/DH_mid-dom_sf"/>
</dbReference>
<evidence type="ECO:0000256" key="3">
    <source>
        <dbReference type="ARBA" id="ARBA00022630"/>
    </source>
</evidence>
<dbReference type="GO" id="GO:0003995">
    <property type="term" value="F:acyl-CoA dehydrogenase activity"/>
    <property type="evidence" value="ECO:0007669"/>
    <property type="project" value="TreeGrafter"/>
</dbReference>
<dbReference type="InterPro" id="IPR009075">
    <property type="entry name" value="AcylCo_DH/oxidase_C"/>
</dbReference>
<accession>A0A6C2C9P3</accession>
<dbReference type="Pfam" id="PF02771">
    <property type="entry name" value="Acyl-CoA_dh_N"/>
    <property type="match status" value="1"/>
</dbReference>
<comment type="caution">
    <text evidence="9">The sequence shown here is derived from an EMBL/GenBank/DDBJ whole genome shotgun (WGS) entry which is preliminary data.</text>
</comment>
<dbReference type="Pfam" id="PF00441">
    <property type="entry name" value="Acyl-CoA_dh_1"/>
    <property type="match status" value="1"/>
</dbReference>
<dbReference type="RefSeq" id="WP_148621708.1">
    <property type="nucleotide sequence ID" value="NZ_SDGZ01000004.1"/>
</dbReference>
<dbReference type="GO" id="GO:0050660">
    <property type="term" value="F:flavin adenine dinucleotide binding"/>
    <property type="evidence" value="ECO:0007669"/>
    <property type="project" value="InterPro"/>
</dbReference>
<sequence>MDKDALFLKMVQDFADREVAPFDMDIDKNRKVPDGLYAKMLSSEFLGMNLPVEYGGAALSLATIAKALEIIATANASLAVILEGHMKTMYQLMRYGDERLAQRYFPTALNSIFAFSMTESTGGTNPTYINSTAKKVAGGYRINGSKIMITNGGLADVYVVMAKDEDETLSFYVIDEKMAGFSYTEAEEFIGLTGTPVGGIAMEDIFVPDYHRLDPNKYASLSIGDSAHADARVMMGAVLAGIQQHALNEVLDYAKERKAGSQKLWELQTIQRKIADISIGYETTRLLYQDAAVKRDLDDPEYFLLSTMAKAYGSRTAVVVGDDAMQAMGAYGFSAEFPIAHLIRDARALEFAEGSVEKMRTEITKFEVHR</sequence>
<dbReference type="Pfam" id="PF02770">
    <property type="entry name" value="Acyl-CoA_dh_M"/>
    <property type="match status" value="1"/>
</dbReference>
<comment type="similarity">
    <text evidence="2 5">Belongs to the acyl-CoA dehydrogenase family.</text>
</comment>
<evidence type="ECO:0000259" key="6">
    <source>
        <dbReference type="Pfam" id="PF00441"/>
    </source>
</evidence>
<reference evidence="9 10" key="1">
    <citation type="submission" date="2019-01" db="EMBL/GenBank/DDBJ databases">
        <title>Weissella sp. nov., a novel lactic acid bacterium isolated from animal feces.</title>
        <authorList>
            <person name="Wang L.-T."/>
        </authorList>
    </citation>
    <scope>NUCLEOTIDE SEQUENCE [LARGE SCALE GENOMIC DNA]</scope>
    <source>
        <strain evidence="9 10">8H-2</strain>
    </source>
</reference>
<keyword evidence="10" id="KW-1185">Reference proteome</keyword>
<dbReference type="InterPro" id="IPR036250">
    <property type="entry name" value="AcylCo_DH-like_C"/>
</dbReference>
<keyword evidence="5" id="KW-0560">Oxidoreductase</keyword>
<evidence type="ECO:0000259" key="8">
    <source>
        <dbReference type="Pfam" id="PF02771"/>
    </source>
</evidence>
<evidence type="ECO:0000256" key="1">
    <source>
        <dbReference type="ARBA" id="ARBA00001974"/>
    </source>
</evidence>
<dbReference type="Gene3D" id="1.20.140.10">
    <property type="entry name" value="Butyryl-CoA Dehydrogenase, subunit A, domain 3"/>
    <property type="match status" value="1"/>
</dbReference>
<evidence type="ECO:0000256" key="5">
    <source>
        <dbReference type="RuleBase" id="RU362125"/>
    </source>
</evidence>
<evidence type="ECO:0000313" key="9">
    <source>
        <dbReference type="EMBL" id="TYC50800.1"/>
    </source>
</evidence>
<protein>
    <submittedName>
        <fullName evidence="9">Acyl-CoA dehydrogenase</fullName>
    </submittedName>
</protein>
<organism evidence="9 10">
    <name type="scientific">Weissella muntiaci</name>
    <dbReference type="NCBI Taxonomy" id="2508881"/>
    <lineage>
        <taxon>Bacteria</taxon>
        <taxon>Bacillati</taxon>
        <taxon>Bacillota</taxon>
        <taxon>Bacilli</taxon>
        <taxon>Lactobacillales</taxon>
        <taxon>Lactobacillaceae</taxon>
        <taxon>Weissella</taxon>
    </lineage>
</organism>
<dbReference type="PIRSF" id="PIRSF016578">
    <property type="entry name" value="HsaA"/>
    <property type="match status" value="1"/>
</dbReference>